<proteinExistence type="predicted"/>
<evidence type="ECO:0000313" key="2">
    <source>
        <dbReference type="EMBL" id="KAF7837025.1"/>
    </source>
</evidence>
<dbReference type="OrthoDB" id="808414at2759"/>
<feature type="compositionally biased region" description="Basic and acidic residues" evidence="1">
    <location>
        <begin position="311"/>
        <end position="322"/>
    </location>
</feature>
<comment type="caution">
    <text evidence="2">The sequence shown here is derived from an EMBL/GenBank/DDBJ whole genome shotgun (WGS) entry which is preliminary data.</text>
</comment>
<feature type="region of interest" description="Disordered" evidence="1">
    <location>
        <begin position="303"/>
        <end position="322"/>
    </location>
</feature>
<protein>
    <submittedName>
        <fullName evidence="2">Uncharacterized protein</fullName>
    </submittedName>
</protein>
<keyword evidence="3" id="KW-1185">Reference proteome</keyword>
<organism evidence="2 3">
    <name type="scientific">Senna tora</name>
    <dbReference type="NCBI Taxonomy" id="362788"/>
    <lineage>
        <taxon>Eukaryota</taxon>
        <taxon>Viridiplantae</taxon>
        <taxon>Streptophyta</taxon>
        <taxon>Embryophyta</taxon>
        <taxon>Tracheophyta</taxon>
        <taxon>Spermatophyta</taxon>
        <taxon>Magnoliopsida</taxon>
        <taxon>eudicotyledons</taxon>
        <taxon>Gunneridae</taxon>
        <taxon>Pentapetalae</taxon>
        <taxon>rosids</taxon>
        <taxon>fabids</taxon>
        <taxon>Fabales</taxon>
        <taxon>Fabaceae</taxon>
        <taxon>Caesalpinioideae</taxon>
        <taxon>Cassia clade</taxon>
        <taxon>Senna</taxon>
    </lineage>
</organism>
<sequence>MNQMDRSILSLLLLIAIVDLVFRFCPRLNPVIINIPLHELLQPRRQISGRLVPKISQSQAHIRVRVWHIPISRHRYHVLLRLRVQQPFQYRHQSPHRHRRRVPQIVHPQLCRSLLLPPAPRALLRRVQRSQASLHHVVDEREVTRHLLRLLRLVDVNRLPLQYVLREEEVRHVGSSPWSVHGEESQSRQGEAVNVVVAFYDEDLVLGKKRLSGSLEGGIVVVVEVIEAEDTVAALLEGERAMSTDKAGGAGDEDGHAVGAAGGGGMADLLLPGGAGAVEGGGEEVVVGVDMVGIIRKGRVIEGKEEDEDKSNEKSSTEEKLRGSIEKLSAVKPPKIAVVTLYFNGLASVWRGTHILWWMVDDG</sequence>
<name>A0A834X3K6_9FABA</name>
<evidence type="ECO:0000256" key="1">
    <source>
        <dbReference type="SAM" id="MobiDB-lite"/>
    </source>
</evidence>
<dbReference type="Proteomes" id="UP000634136">
    <property type="component" value="Unassembled WGS sequence"/>
</dbReference>
<gene>
    <name evidence="2" type="ORF">G2W53_005507</name>
</gene>
<dbReference type="AlphaFoldDB" id="A0A834X3K6"/>
<accession>A0A834X3K6</accession>
<reference evidence="2" key="1">
    <citation type="submission" date="2020-09" db="EMBL/GenBank/DDBJ databases">
        <title>Genome-Enabled Discovery of Anthraquinone Biosynthesis in Senna tora.</title>
        <authorList>
            <person name="Kang S.-H."/>
            <person name="Pandey R.P."/>
            <person name="Lee C.-M."/>
            <person name="Sim J.-S."/>
            <person name="Jeong J.-T."/>
            <person name="Choi B.-S."/>
            <person name="Jung M."/>
            <person name="Ginzburg D."/>
            <person name="Zhao K."/>
            <person name="Won S.Y."/>
            <person name="Oh T.-J."/>
            <person name="Yu Y."/>
            <person name="Kim N.-H."/>
            <person name="Lee O.R."/>
            <person name="Lee T.-H."/>
            <person name="Bashyal P."/>
            <person name="Kim T.-S."/>
            <person name="Lee W.-H."/>
            <person name="Kawkins C."/>
            <person name="Kim C.-K."/>
            <person name="Kim J.S."/>
            <person name="Ahn B.O."/>
            <person name="Rhee S.Y."/>
            <person name="Sohng J.K."/>
        </authorList>
    </citation>
    <scope>NUCLEOTIDE SEQUENCE</scope>
    <source>
        <tissue evidence="2">Leaf</tissue>
    </source>
</reference>
<dbReference type="EMBL" id="JAAIUW010000003">
    <property type="protein sequence ID" value="KAF7837025.1"/>
    <property type="molecule type" value="Genomic_DNA"/>
</dbReference>
<evidence type="ECO:0000313" key="3">
    <source>
        <dbReference type="Proteomes" id="UP000634136"/>
    </source>
</evidence>